<dbReference type="InterPro" id="IPR036249">
    <property type="entry name" value="Thioredoxin-like_sf"/>
</dbReference>
<dbReference type="Pfam" id="PF13899">
    <property type="entry name" value="Thioredoxin_7"/>
    <property type="match status" value="1"/>
</dbReference>
<name>A0A0K9NHV3_ZOSMR</name>
<dbReference type="STRING" id="29655.A0A0K9NHV3"/>
<dbReference type="GO" id="GO:0005634">
    <property type="term" value="C:nucleus"/>
    <property type="evidence" value="ECO:0000318"/>
    <property type="project" value="GO_Central"/>
</dbReference>
<sequence length="281" mass="31792">MIHKGSFDKAKVDASREDKWLLVNLQSTEEFSSHMLNRDTWANEAVSQTIISNFIFWQVYHDTSEGKKVCTYYKTGSVPVVLVIDPITGQKMRSWSGMVHPDRLLEDLLPFMDRGPNEHHVALPLKRQRGSIQPSSNSIPDENEEVHRAIAESLEVVNEPVGVDTDSAEEAKVEEVVKSSSDQPKLLNYPSLPEEPKSNKELTCRVGIRLPDGRRLQRNFLLTDSTQLLWSFCSFEFAEAAVRAFHFTQGIPGAKKSVVYNDNLTFKDSGVENSLIILTWD</sequence>
<comment type="caution">
    <text evidence="2">The sequence shown here is derived from an EMBL/GenBank/DDBJ whole genome shotgun (WGS) entry which is preliminary data.</text>
</comment>
<dbReference type="OMA" id="TWANDYV"/>
<dbReference type="PROSITE" id="PS50033">
    <property type="entry name" value="UBX"/>
    <property type="match status" value="1"/>
</dbReference>
<dbReference type="EMBL" id="LFYR01002215">
    <property type="protein sequence ID" value="KMZ56198.1"/>
    <property type="molecule type" value="Genomic_DNA"/>
</dbReference>
<dbReference type="InterPro" id="IPR029071">
    <property type="entry name" value="Ubiquitin-like_domsf"/>
</dbReference>
<protein>
    <submittedName>
        <fullName evidence="2">Putative UBX domain-containing protein</fullName>
    </submittedName>
</protein>
<dbReference type="SUPFAM" id="SSF52833">
    <property type="entry name" value="Thioredoxin-like"/>
    <property type="match status" value="1"/>
</dbReference>
<accession>A0A0K9NHV3</accession>
<gene>
    <name evidence="2" type="ORF">ZOSMA_98G00220</name>
</gene>
<dbReference type="SUPFAM" id="SSF54236">
    <property type="entry name" value="Ubiquitin-like"/>
    <property type="match status" value="1"/>
</dbReference>
<dbReference type="InterPro" id="IPR006577">
    <property type="entry name" value="UAS"/>
</dbReference>
<evidence type="ECO:0000313" key="3">
    <source>
        <dbReference type="Proteomes" id="UP000036987"/>
    </source>
</evidence>
<organism evidence="2 3">
    <name type="scientific">Zostera marina</name>
    <name type="common">Eelgrass</name>
    <dbReference type="NCBI Taxonomy" id="29655"/>
    <lineage>
        <taxon>Eukaryota</taxon>
        <taxon>Viridiplantae</taxon>
        <taxon>Streptophyta</taxon>
        <taxon>Embryophyta</taxon>
        <taxon>Tracheophyta</taxon>
        <taxon>Spermatophyta</taxon>
        <taxon>Magnoliopsida</taxon>
        <taxon>Liliopsida</taxon>
        <taxon>Zosteraceae</taxon>
        <taxon>Zostera</taxon>
    </lineage>
</organism>
<dbReference type="Pfam" id="PF00789">
    <property type="entry name" value="UBX"/>
    <property type="match status" value="1"/>
</dbReference>
<reference evidence="3" key="1">
    <citation type="journal article" date="2016" name="Nature">
        <title>The genome of the seagrass Zostera marina reveals angiosperm adaptation to the sea.</title>
        <authorList>
            <person name="Olsen J.L."/>
            <person name="Rouze P."/>
            <person name="Verhelst B."/>
            <person name="Lin Y.-C."/>
            <person name="Bayer T."/>
            <person name="Collen J."/>
            <person name="Dattolo E."/>
            <person name="De Paoli E."/>
            <person name="Dittami S."/>
            <person name="Maumus F."/>
            <person name="Michel G."/>
            <person name="Kersting A."/>
            <person name="Lauritano C."/>
            <person name="Lohaus R."/>
            <person name="Toepel M."/>
            <person name="Tonon T."/>
            <person name="Vanneste K."/>
            <person name="Amirebrahimi M."/>
            <person name="Brakel J."/>
            <person name="Bostroem C."/>
            <person name="Chovatia M."/>
            <person name="Grimwood J."/>
            <person name="Jenkins J.W."/>
            <person name="Jueterbock A."/>
            <person name="Mraz A."/>
            <person name="Stam W.T."/>
            <person name="Tice H."/>
            <person name="Bornberg-Bauer E."/>
            <person name="Green P.J."/>
            <person name="Pearson G.A."/>
            <person name="Procaccini G."/>
            <person name="Duarte C.M."/>
            <person name="Schmutz J."/>
            <person name="Reusch T.B.H."/>
            <person name="Van de Peer Y."/>
        </authorList>
    </citation>
    <scope>NUCLEOTIDE SEQUENCE [LARGE SCALE GENOMIC DNA]</scope>
    <source>
        <strain evidence="3">cv. Finnish</strain>
    </source>
</reference>
<dbReference type="CDD" id="cd01767">
    <property type="entry name" value="UBX"/>
    <property type="match status" value="1"/>
</dbReference>
<dbReference type="InterPro" id="IPR050730">
    <property type="entry name" value="UBX_domain-protein"/>
</dbReference>
<dbReference type="Gene3D" id="3.40.30.10">
    <property type="entry name" value="Glutaredoxin"/>
    <property type="match status" value="1"/>
</dbReference>
<dbReference type="CDD" id="cd02958">
    <property type="entry name" value="UAS"/>
    <property type="match status" value="1"/>
</dbReference>
<dbReference type="PANTHER" id="PTHR23322:SF6">
    <property type="entry name" value="UBX DOMAIN-CONTAINING PROTEIN 7"/>
    <property type="match status" value="1"/>
</dbReference>
<dbReference type="Proteomes" id="UP000036987">
    <property type="component" value="Unassembled WGS sequence"/>
</dbReference>
<dbReference type="SMART" id="SM00594">
    <property type="entry name" value="UAS"/>
    <property type="match status" value="1"/>
</dbReference>
<dbReference type="GO" id="GO:0043130">
    <property type="term" value="F:ubiquitin binding"/>
    <property type="evidence" value="ECO:0000318"/>
    <property type="project" value="GO_Central"/>
</dbReference>
<dbReference type="Gene3D" id="3.10.20.90">
    <property type="entry name" value="Phosphatidylinositol 3-kinase Catalytic Subunit, Chain A, domain 1"/>
    <property type="match status" value="1"/>
</dbReference>
<dbReference type="AlphaFoldDB" id="A0A0K9NHV3"/>
<feature type="domain" description="UBX" evidence="1">
    <location>
        <begin position="199"/>
        <end position="279"/>
    </location>
</feature>
<evidence type="ECO:0000259" key="1">
    <source>
        <dbReference type="PROSITE" id="PS50033"/>
    </source>
</evidence>
<dbReference type="PANTHER" id="PTHR23322">
    <property type="entry name" value="FAS-ASSOCIATED PROTEIN"/>
    <property type="match status" value="1"/>
</dbReference>
<dbReference type="OrthoDB" id="270602at2759"/>
<proteinExistence type="predicted"/>
<dbReference type="InterPro" id="IPR001012">
    <property type="entry name" value="UBX_dom"/>
</dbReference>
<keyword evidence="3" id="KW-1185">Reference proteome</keyword>
<dbReference type="GO" id="GO:0043161">
    <property type="term" value="P:proteasome-mediated ubiquitin-dependent protein catabolic process"/>
    <property type="evidence" value="ECO:0000318"/>
    <property type="project" value="GO_Central"/>
</dbReference>
<evidence type="ECO:0000313" key="2">
    <source>
        <dbReference type="EMBL" id="KMZ56198.1"/>
    </source>
</evidence>